<evidence type="ECO:0000256" key="7">
    <source>
        <dbReference type="SAM" id="SignalP"/>
    </source>
</evidence>
<keyword evidence="6" id="KW-0456">Lyase</keyword>
<dbReference type="Gene3D" id="1.10.3330.10">
    <property type="entry name" value="Oxo-4-hydroxy-4-carboxy-5-ureidoimidazoline decarboxylase"/>
    <property type="match status" value="1"/>
</dbReference>
<dbReference type="OrthoDB" id="9800909at2"/>
<evidence type="ECO:0000256" key="3">
    <source>
        <dbReference type="ARBA" id="ARBA00012257"/>
    </source>
</evidence>
<dbReference type="GO" id="GO:0006144">
    <property type="term" value="P:purine nucleobase metabolic process"/>
    <property type="evidence" value="ECO:0007669"/>
    <property type="project" value="UniProtKB-KW"/>
</dbReference>
<keyword evidence="4" id="KW-0659">Purine metabolism</keyword>
<dbReference type="Proteomes" id="UP000278542">
    <property type="component" value="Unassembled WGS sequence"/>
</dbReference>
<dbReference type="InterPro" id="IPR017580">
    <property type="entry name" value="OHCU_decarboxylase-1"/>
</dbReference>
<reference evidence="9 10" key="1">
    <citation type="submission" date="2018-10" db="EMBL/GenBank/DDBJ databases">
        <title>Genomic Encyclopedia of Type Strains, Phase IV (KMG-IV): sequencing the most valuable type-strain genomes for metagenomic binning, comparative biology and taxonomic classification.</title>
        <authorList>
            <person name="Goeker M."/>
        </authorList>
    </citation>
    <scope>NUCLEOTIDE SEQUENCE [LARGE SCALE GENOMIC DNA]</scope>
    <source>
        <strain evidence="9 10">DSM 22228</strain>
    </source>
</reference>
<feature type="chain" id="PRO_5019794865" description="2-oxo-4-hydroxy-4-carboxy-5-ureidoimidazoline decarboxylase" evidence="7">
    <location>
        <begin position="22"/>
        <end position="193"/>
    </location>
</feature>
<evidence type="ECO:0000256" key="5">
    <source>
        <dbReference type="ARBA" id="ARBA00022793"/>
    </source>
</evidence>
<feature type="domain" description="Oxo-4-hydroxy-4-carboxy-5-ureidoimidazoline decarboxylase" evidence="8">
    <location>
        <begin position="33"/>
        <end position="188"/>
    </location>
</feature>
<dbReference type="EMBL" id="RBWY01000004">
    <property type="protein sequence ID" value="RKS84806.1"/>
    <property type="molecule type" value="Genomic_DNA"/>
</dbReference>
<keyword evidence="5" id="KW-0210">Decarboxylase</keyword>
<gene>
    <name evidence="9" type="ORF">DES39_2022</name>
</gene>
<sequence length="193" mass="22091">MKFKFLSIALLFLPLTFNAMANVDNHHRIQDINKMDDKVYLTTFSPLFNDDEWVLVESGKQRPFSGFVDMFEHIINIIKVSDKQTQLSLIADHPDLACPAARTEGIAAASQEEQKSSGLNSCTQEEAVKLTQLNKQYREKFGFPFLLAVKGYDKAAIFAEIEDRLNNDQATEFNIAMQQYYKVVMLRMLDLVK</sequence>
<dbReference type="SUPFAM" id="SSF158694">
    <property type="entry name" value="UraD-Like"/>
    <property type="match status" value="1"/>
</dbReference>
<dbReference type="Pfam" id="PF09349">
    <property type="entry name" value="OHCU_decarbox"/>
    <property type="match status" value="1"/>
</dbReference>
<dbReference type="InterPro" id="IPR018020">
    <property type="entry name" value="OHCU_decarboxylase"/>
</dbReference>
<feature type="signal peptide" evidence="7">
    <location>
        <begin position="1"/>
        <end position="21"/>
    </location>
</feature>
<proteinExistence type="predicted"/>
<accession>A0A495RC09</accession>
<name>A0A495RC09_9GAMM</name>
<evidence type="ECO:0000256" key="2">
    <source>
        <dbReference type="ARBA" id="ARBA00004754"/>
    </source>
</evidence>
<keyword evidence="10" id="KW-1185">Reference proteome</keyword>
<dbReference type="GO" id="GO:0051997">
    <property type="term" value="F:2-oxo-4-hydroxy-4-carboxy-5-ureidoimidazoline decarboxylase activity"/>
    <property type="evidence" value="ECO:0007669"/>
    <property type="project" value="UniProtKB-EC"/>
</dbReference>
<dbReference type="InterPro" id="IPR036778">
    <property type="entry name" value="OHCU_decarboxylase_sf"/>
</dbReference>
<protein>
    <recommendedName>
        <fullName evidence="3">2-oxo-4-hydroxy-4-carboxy-5-ureidoimidazoline decarboxylase</fullName>
        <ecNumber evidence="3">4.1.1.97</ecNumber>
    </recommendedName>
</protein>
<dbReference type="PANTHER" id="PTHR43466:SF1">
    <property type="entry name" value="2-OXO-4-HYDROXY-4-CARBOXY-5-UREIDOIMIDAZOLINE DECARBOXYLASE-RELATED"/>
    <property type="match status" value="1"/>
</dbReference>
<dbReference type="PANTHER" id="PTHR43466">
    <property type="entry name" value="2-OXO-4-HYDROXY-4-CARBOXY-5-UREIDOIMIDAZOLINE DECARBOXYLASE-RELATED"/>
    <property type="match status" value="1"/>
</dbReference>
<evidence type="ECO:0000313" key="10">
    <source>
        <dbReference type="Proteomes" id="UP000278542"/>
    </source>
</evidence>
<evidence type="ECO:0000313" key="9">
    <source>
        <dbReference type="EMBL" id="RKS84806.1"/>
    </source>
</evidence>
<evidence type="ECO:0000256" key="1">
    <source>
        <dbReference type="ARBA" id="ARBA00001163"/>
    </source>
</evidence>
<comment type="catalytic activity">
    <reaction evidence="1">
        <text>5-hydroxy-2-oxo-4-ureido-2,5-dihydro-1H-imidazole-5-carboxylate + H(+) = (S)-allantoin + CO2</text>
        <dbReference type="Rhea" id="RHEA:26301"/>
        <dbReference type="ChEBI" id="CHEBI:15378"/>
        <dbReference type="ChEBI" id="CHEBI:15678"/>
        <dbReference type="ChEBI" id="CHEBI:16526"/>
        <dbReference type="ChEBI" id="CHEBI:58639"/>
        <dbReference type="EC" id="4.1.1.97"/>
    </reaction>
</comment>
<dbReference type="EC" id="4.1.1.97" evidence="3"/>
<dbReference type="NCBIfam" id="TIGR03164">
    <property type="entry name" value="UHCUDC"/>
    <property type="match status" value="1"/>
</dbReference>
<comment type="pathway">
    <text evidence="2">Purine metabolism; urate degradation; (S)-allantoin from urate: step 3/3.</text>
</comment>
<dbReference type="GO" id="GO:0000255">
    <property type="term" value="P:allantoin metabolic process"/>
    <property type="evidence" value="ECO:0007669"/>
    <property type="project" value="InterPro"/>
</dbReference>
<keyword evidence="7" id="KW-0732">Signal</keyword>
<evidence type="ECO:0000256" key="6">
    <source>
        <dbReference type="ARBA" id="ARBA00023239"/>
    </source>
</evidence>
<dbReference type="GO" id="GO:0019628">
    <property type="term" value="P:urate catabolic process"/>
    <property type="evidence" value="ECO:0007669"/>
    <property type="project" value="UniProtKB-UniPathway"/>
</dbReference>
<comment type="caution">
    <text evidence="9">The sequence shown here is derived from an EMBL/GenBank/DDBJ whole genome shotgun (WGS) entry which is preliminary data.</text>
</comment>
<organism evidence="9 10">
    <name type="scientific">Orbus hercynius</name>
    <dbReference type="NCBI Taxonomy" id="593135"/>
    <lineage>
        <taxon>Bacteria</taxon>
        <taxon>Pseudomonadati</taxon>
        <taxon>Pseudomonadota</taxon>
        <taxon>Gammaproteobacteria</taxon>
        <taxon>Orbales</taxon>
        <taxon>Orbaceae</taxon>
        <taxon>Orbus</taxon>
    </lineage>
</organism>
<dbReference type="AlphaFoldDB" id="A0A495RC09"/>
<dbReference type="UniPathway" id="UPA00394">
    <property type="reaction ID" value="UER00652"/>
</dbReference>
<dbReference type="RefSeq" id="WP_121145718.1">
    <property type="nucleotide sequence ID" value="NZ_RBWY01000004.1"/>
</dbReference>
<evidence type="ECO:0000259" key="8">
    <source>
        <dbReference type="Pfam" id="PF09349"/>
    </source>
</evidence>
<evidence type="ECO:0000256" key="4">
    <source>
        <dbReference type="ARBA" id="ARBA00022631"/>
    </source>
</evidence>